<dbReference type="EMBL" id="BARV01010348">
    <property type="protein sequence ID" value="GAI11119.1"/>
    <property type="molecule type" value="Genomic_DNA"/>
</dbReference>
<feature type="non-terminal residue" evidence="4">
    <location>
        <position position="267"/>
    </location>
</feature>
<proteinExistence type="predicted"/>
<organism evidence="4">
    <name type="scientific">marine sediment metagenome</name>
    <dbReference type="NCBI Taxonomy" id="412755"/>
    <lineage>
        <taxon>unclassified sequences</taxon>
        <taxon>metagenomes</taxon>
        <taxon>ecological metagenomes</taxon>
    </lineage>
</organism>
<accession>X1MXM5</accession>
<feature type="coiled-coil region" evidence="3">
    <location>
        <begin position="87"/>
        <end position="121"/>
    </location>
</feature>
<dbReference type="PANTHER" id="PTHR32347">
    <property type="entry name" value="EFFLUX SYSTEM COMPONENT YKNX-RELATED"/>
    <property type="match status" value="1"/>
</dbReference>
<evidence type="ECO:0000256" key="2">
    <source>
        <dbReference type="ARBA" id="ARBA00023054"/>
    </source>
</evidence>
<evidence type="ECO:0000256" key="1">
    <source>
        <dbReference type="ARBA" id="ARBA00004196"/>
    </source>
</evidence>
<reference evidence="4" key="1">
    <citation type="journal article" date="2014" name="Front. Microbiol.">
        <title>High frequency of phylogenetically diverse reductive dehalogenase-homologous genes in deep subseafloor sedimentary metagenomes.</title>
        <authorList>
            <person name="Kawai M."/>
            <person name="Futagami T."/>
            <person name="Toyoda A."/>
            <person name="Takaki Y."/>
            <person name="Nishi S."/>
            <person name="Hori S."/>
            <person name="Arai W."/>
            <person name="Tsubouchi T."/>
            <person name="Morono Y."/>
            <person name="Uchiyama I."/>
            <person name="Ito T."/>
            <person name="Fujiyama A."/>
            <person name="Inagaki F."/>
            <person name="Takami H."/>
        </authorList>
    </citation>
    <scope>NUCLEOTIDE SEQUENCE</scope>
    <source>
        <strain evidence="4">Expedition CK06-06</strain>
    </source>
</reference>
<dbReference type="PROSITE" id="PS51257">
    <property type="entry name" value="PROKAR_LIPOPROTEIN"/>
    <property type="match status" value="1"/>
</dbReference>
<dbReference type="AlphaFoldDB" id="X1MXM5"/>
<dbReference type="InterPro" id="IPR050465">
    <property type="entry name" value="UPF0194_transport"/>
</dbReference>
<comment type="subcellular location">
    <subcellularLocation>
        <location evidence="1">Cell envelope</location>
    </subcellularLocation>
</comment>
<sequence>MKKGLLLVTVVCLIALAFVGCAGSENEAAETAEVTRGDLTISVSVSGNLEMPHKTDLSFGTTGVVKEIACDEGDEVTKGQVLGKLDAHSLELNVEMAENRCEMAQARCETAQVDFEMAENKLIRTIYPSYTNLTVTDLPGTWLALEEAQNNLKEAQELLGEGKTGEGQAQLGLVEEGLIKAQEKLRSRRWALPMSVKEIELQTDQVKAALDIAELDLAMAKLELANARLELDKATIVAPFDGIASEVTINEGQQLSAMTYANPAIRL</sequence>
<dbReference type="GO" id="GO:0030313">
    <property type="term" value="C:cell envelope"/>
    <property type="evidence" value="ECO:0007669"/>
    <property type="project" value="UniProtKB-SubCell"/>
</dbReference>
<keyword evidence="2 3" id="KW-0175">Coiled coil</keyword>
<dbReference type="SUPFAM" id="SSF111369">
    <property type="entry name" value="HlyD-like secretion proteins"/>
    <property type="match status" value="2"/>
</dbReference>
<comment type="caution">
    <text evidence="4">The sequence shown here is derived from an EMBL/GenBank/DDBJ whole genome shotgun (WGS) entry which is preliminary data.</text>
</comment>
<evidence type="ECO:0000256" key="3">
    <source>
        <dbReference type="SAM" id="Coils"/>
    </source>
</evidence>
<name>X1MXM5_9ZZZZ</name>
<protein>
    <submittedName>
        <fullName evidence="4">Uncharacterized protein</fullName>
    </submittedName>
</protein>
<dbReference type="PANTHER" id="PTHR32347:SF14">
    <property type="entry name" value="EFFLUX SYSTEM COMPONENT YKNX-RELATED"/>
    <property type="match status" value="1"/>
</dbReference>
<gene>
    <name evidence="4" type="ORF">S06H3_20057</name>
</gene>
<evidence type="ECO:0000313" key="4">
    <source>
        <dbReference type="EMBL" id="GAI11119.1"/>
    </source>
</evidence>
<feature type="coiled-coil region" evidence="3">
    <location>
        <begin position="210"/>
        <end position="237"/>
    </location>
</feature>
<dbReference type="Gene3D" id="2.40.50.100">
    <property type="match status" value="1"/>
</dbReference>